<keyword evidence="2" id="KW-1185">Reference proteome</keyword>
<protein>
    <submittedName>
        <fullName evidence="1">Mu-like prophage protein Com</fullName>
    </submittedName>
</protein>
<dbReference type="AlphaFoldDB" id="A0A378R0Q2"/>
<dbReference type="EMBL" id="UGQB01000004">
    <property type="protein sequence ID" value="STZ08608.1"/>
    <property type="molecule type" value="Genomic_DNA"/>
</dbReference>
<dbReference type="Pfam" id="PF10122">
    <property type="entry name" value="Zn_ribbon_Com"/>
    <property type="match status" value="1"/>
</dbReference>
<evidence type="ECO:0000313" key="2">
    <source>
        <dbReference type="Proteomes" id="UP000254065"/>
    </source>
</evidence>
<reference evidence="1 2" key="1">
    <citation type="submission" date="2018-06" db="EMBL/GenBank/DDBJ databases">
        <authorList>
            <consortium name="Pathogen Informatics"/>
            <person name="Doyle S."/>
        </authorList>
    </citation>
    <scope>NUCLEOTIDE SEQUENCE [LARGE SCALE GENOMIC DNA]</scope>
    <source>
        <strain evidence="1 2">NCTC12877</strain>
    </source>
</reference>
<organism evidence="1 2">
    <name type="scientific">Moraxella caprae</name>
    <dbReference type="NCBI Taxonomy" id="90240"/>
    <lineage>
        <taxon>Bacteria</taxon>
        <taxon>Pseudomonadati</taxon>
        <taxon>Pseudomonadota</taxon>
        <taxon>Gammaproteobacteria</taxon>
        <taxon>Moraxellales</taxon>
        <taxon>Moraxellaceae</taxon>
        <taxon>Moraxella</taxon>
    </lineage>
</organism>
<dbReference type="OrthoDB" id="5460091at2"/>
<sequence length="131" mass="14665">MASRIGDFQNLKKKTGDGALVEQYTDLLTSKLSKAKPSRCVHNADYSIKNAMPLQNLNRLFMNFIACQSCHKKLLKIANFDRLQVKCPRCKAINNYQAILSQNPLNAISVLPEVHETPKNGETCGEIQSTQ</sequence>
<gene>
    <name evidence="1" type="ORF">NCTC12877_01612</name>
</gene>
<accession>A0A378R0Q2</accession>
<dbReference type="Proteomes" id="UP000254065">
    <property type="component" value="Unassembled WGS sequence"/>
</dbReference>
<evidence type="ECO:0000313" key="1">
    <source>
        <dbReference type="EMBL" id="STZ08608.1"/>
    </source>
</evidence>
<name>A0A378R0Q2_9GAMM</name>
<dbReference type="STRING" id="1122244.GCA_000426885_00002"/>
<proteinExistence type="predicted"/>
<dbReference type="InterPro" id="IPR019294">
    <property type="entry name" value="Translation_reg_Com"/>
</dbReference>